<evidence type="ECO:0000313" key="4">
    <source>
        <dbReference type="Proteomes" id="UP001225378"/>
    </source>
</evidence>
<evidence type="ECO:0000256" key="2">
    <source>
        <dbReference type="SAM" id="Phobius"/>
    </source>
</evidence>
<gene>
    <name evidence="3" type="ORF">Q9L42_020930</name>
</gene>
<keyword evidence="2" id="KW-0812">Transmembrane</keyword>
<dbReference type="AlphaFoldDB" id="A0AAU7P0K0"/>
<keyword evidence="3" id="KW-0614">Plasmid</keyword>
<keyword evidence="2" id="KW-1133">Transmembrane helix</keyword>
<dbReference type="KEGG" id="mech:Q9L42_020930"/>
<feature type="transmembrane region" description="Helical" evidence="2">
    <location>
        <begin position="94"/>
        <end position="115"/>
    </location>
</feature>
<accession>A0AAU7P0K0</accession>
<dbReference type="Proteomes" id="UP001225378">
    <property type="component" value="Plasmid unnamed2"/>
</dbReference>
<protein>
    <recommendedName>
        <fullName evidence="5">Methyl-accepting chemotaxis protein</fullName>
    </recommendedName>
</protein>
<feature type="region of interest" description="Disordered" evidence="1">
    <location>
        <begin position="478"/>
        <end position="511"/>
    </location>
</feature>
<dbReference type="RefSeq" id="WP_305906313.1">
    <property type="nucleotide sequence ID" value="NZ_CP157744.1"/>
</dbReference>
<evidence type="ECO:0000256" key="1">
    <source>
        <dbReference type="SAM" id="MobiDB-lite"/>
    </source>
</evidence>
<feature type="transmembrane region" description="Helical" evidence="2">
    <location>
        <begin position="31"/>
        <end position="49"/>
    </location>
</feature>
<dbReference type="EMBL" id="CP157744">
    <property type="protein sequence ID" value="XBS22774.1"/>
    <property type="molecule type" value="Genomic_DNA"/>
</dbReference>
<keyword evidence="2" id="KW-0472">Membrane</keyword>
<feature type="transmembrane region" description="Helical" evidence="2">
    <location>
        <begin position="7"/>
        <end position="25"/>
    </location>
</feature>
<evidence type="ECO:0000313" key="3">
    <source>
        <dbReference type="EMBL" id="XBS22774.1"/>
    </source>
</evidence>
<organism evidence="3 4">
    <name type="scientific">Methylomarinum roseum</name>
    <dbReference type="NCBI Taxonomy" id="3067653"/>
    <lineage>
        <taxon>Bacteria</taxon>
        <taxon>Pseudomonadati</taxon>
        <taxon>Pseudomonadota</taxon>
        <taxon>Gammaproteobacteria</taxon>
        <taxon>Methylococcales</taxon>
        <taxon>Methylococcaceae</taxon>
        <taxon>Methylomarinum</taxon>
    </lineage>
</organism>
<proteinExistence type="predicted"/>
<reference evidence="3 4" key="1">
    <citation type="journal article" date="2024" name="Microbiology">
        <title>Methylomarinum rosea sp. nov., a novel halophilic methanotrophic bacterium from the hypersaline Lake Elton.</title>
        <authorList>
            <person name="Suleimanov R.Z."/>
            <person name="Oshkin I.Y."/>
            <person name="Danilova O.V."/>
            <person name="Suzina N.E."/>
            <person name="Dedysh S.N."/>
        </authorList>
    </citation>
    <scope>NUCLEOTIDE SEQUENCE [LARGE SCALE GENOMIC DNA]</scope>
    <source>
        <strain evidence="3 4">Ch1-1</strain>
        <plasmid evidence="4">unnamed2</plasmid>
    </source>
</reference>
<sequence>MDIRVQKLFVIALILKIGLSGIGWFISDPWIFGLVFPLSVMGLYIVLGMHRSNDDISDDKFADSCYYLGFIFTITSIIFSLFDLPDIETKMSEIAVRFGVAMVSTVIGLAVRVYLVSFKHDFNDAMIHAEDSVIDATTRLSEQLRISLENLQEFDSRVDEATKTTLTNVAVGVEQLTESYGNKLSLLFEDLSSHNKEAFESTLNEVKDSTNRLADSVDLYSSSLRTNLGSIEDKVTMFADVVTKRLEETTFPDDYFSKQLNGPIKRLSLSTDKMAEHVAQVAIDVSSSTEGISSSLARLRSRSDEIGDALERVTELAGTQEQILYGTQSQVETLSVLSSTLRVTQQNIGKVSESMIAQTKLYEQHIAEQKGQSSSLAVATTELASLRESWFKTNESDQTLNELIIDVLSGITKQNENVTNGLEAIQKKLVEQHESAKEAHIALNEIVLKLDGIVNEVPSFKDLLDDVLNDRKLIGQRQHEHDSVKSDLHRQHASTLHGERSTFAGSSNSKL</sequence>
<geneLocation type="plasmid" evidence="3 4">
    <name>unnamed2</name>
</geneLocation>
<feature type="compositionally biased region" description="Basic and acidic residues" evidence="1">
    <location>
        <begin position="478"/>
        <end position="490"/>
    </location>
</feature>
<keyword evidence="4" id="KW-1185">Reference proteome</keyword>
<feature type="transmembrane region" description="Helical" evidence="2">
    <location>
        <begin position="61"/>
        <end position="82"/>
    </location>
</feature>
<name>A0AAU7P0K0_9GAMM</name>
<evidence type="ECO:0008006" key="5">
    <source>
        <dbReference type="Google" id="ProtNLM"/>
    </source>
</evidence>